<dbReference type="RefSeq" id="WP_349540982.1">
    <property type="nucleotide sequence ID" value="NZ_JAOALG010000001.1"/>
</dbReference>
<keyword evidence="3" id="KW-0808">Transferase</keyword>
<evidence type="ECO:0000313" key="6">
    <source>
        <dbReference type="Proteomes" id="UP001469089"/>
    </source>
</evidence>
<evidence type="ECO:0000313" key="5">
    <source>
        <dbReference type="EMBL" id="MEQ5838102.1"/>
    </source>
</evidence>
<evidence type="ECO:0000256" key="2">
    <source>
        <dbReference type="ARBA" id="ARBA00022603"/>
    </source>
</evidence>
<keyword evidence="6" id="KW-1185">Reference proteome</keyword>
<proteinExistence type="inferred from homology"/>
<dbReference type="InterPro" id="IPR013216">
    <property type="entry name" value="Methyltransf_11"/>
</dbReference>
<dbReference type="Gene3D" id="3.40.50.150">
    <property type="entry name" value="Vaccinia Virus protein VP39"/>
    <property type="match status" value="1"/>
</dbReference>
<evidence type="ECO:0000256" key="3">
    <source>
        <dbReference type="ARBA" id="ARBA00022679"/>
    </source>
</evidence>
<protein>
    <submittedName>
        <fullName evidence="5">Class I SAM-dependent methyltransferase</fullName>
    </submittedName>
</protein>
<dbReference type="PANTHER" id="PTHR44942:SF4">
    <property type="entry name" value="METHYLTRANSFERASE TYPE 11 DOMAIN-CONTAINING PROTEIN"/>
    <property type="match status" value="1"/>
</dbReference>
<feature type="domain" description="Methyltransferase type 11" evidence="4">
    <location>
        <begin position="59"/>
        <end position="153"/>
    </location>
</feature>
<organism evidence="5 6">
    <name type="scientific">Paraburkholderia acidicola</name>
    <dbReference type="NCBI Taxonomy" id="1912599"/>
    <lineage>
        <taxon>Bacteria</taxon>
        <taxon>Pseudomonadati</taxon>
        <taxon>Pseudomonadota</taxon>
        <taxon>Betaproteobacteria</taxon>
        <taxon>Burkholderiales</taxon>
        <taxon>Burkholderiaceae</taxon>
        <taxon>Paraburkholderia</taxon>
    </lineage>
</organism>
<reference evidence="5 6" key="1">
    <citation type="journal article" date="2024" name="Chem. Sci.">
        <title>Discovery of a lagriamide polyketide by integrated genome mining, isotopic labeling, and untargeted metabolomics.</title>
        <authorList>
            <person name="Fergusson C.H."/>
            <person name="Saulog J."/>
            <person name="Paulo B.S."/>
            <person name="Wilson D.M."/>
            <person name="Liu D.Y."/>
            <person name="Morehouse N.J."/>
            <person name="Waterworth S."/>
            <person name="Barkei J."/>
            <person name="Gray C.A."/>
            <person name="Kwan J.C."/>
            <person name="Eustaquio A.S."/>
            <person name="Linington R.G."/>
        </authorList>
    </citation>
    <scope>NUCLEOTIDE SEQUENCE [LARGE SCALE GENOMIC DNA]</scope>
    <source>
        <strain evidence="5 6">RL17-338-BIF-B</strain>
    </source>
</reference>
<comment type="caution">
    <text evidence="5">The sequence shown here is derived from an EMBL/GenBank/DDBJ whole genome shotgun (WGS) entry which is preliminary data.</text>
</comment>
<name>A0ABV1LFM1_9BURK</name>
<dbReference type="InterPro" id="IPR051052">
    <property type="entry name" value="Diverse_substrate_MTase"/>
</dbReference>
<dbReference type="SUPFAM" id="SSF53335">
    <property type="entry name" value="S-adenosyl-L-methionine-dependent methyltransferases"/>
    <property type="match status" value="1"/>
</dbReference>
<accession>A0ABV1LFM1</accession>
<dbReference type="GO" id="GO:0032259">
    <property type="term" value="P:methylation"/>
    <property type="evidence" value="ECO:0007669"/>
    <property type="project" value="UniProtKB-KW"/>
</dbReference>
<dbReference type="CDD" id="cd02440">
    <property type="entry name" value="AdoMet_MTases"/>
    <property type="match status" value="1"/>
</dbReference>
<dbReference type="Pfam" id="PF08241">
    <property type="entry name" value="Methyltransf_11"/>
    <property type="match status" value="1"/>
</dbReference>
<dbReference type="EMBL" id="JAOALG010000001">
    <property type="protein sequence ID" value="MEQ5838102.1"/>
    <property type="molecule type" value="Genomic_DNA"/>
</dbReference>
<dbReference type="InterPro" id="IPR029063">
    <property type="entry name" value="SAM-dependent_MTases_sf"/>
</dbReference>
<sequence length="277" mass="30694">MRSTSPTEDYLLDFHQRFTGATSAAFAHLPAQSKSAEYASSYHVLASLVDDSNAARVVVDLGCGDGYLLKLLADRDLRSSRLIGVDMSQHELDAARTRLPDNVSLLRERAQSLSIETGTVDIVLSHMAIMLMGDADQVVAEVRRILRPGGVFAAIVGREFLLGEAMNTLMEVFRPIARDNLAPLAFGDRRTRDEAGWRELFGSAFNALTFEDVDVPWQTTPDALWHSLLETYDIDRLPDEARDEVRTRLLAEFARLVQADGAIHTGFGLRLIRAHAV</sequence>
<comment type="similarity">
    <text evidence="1">Belongs to the methyltransferase superfamily.</text>
</comment>
<evidence type="ECO:0000259" key="4">
    <source>
        <dbReference type="Pfam" id="PF08241"/>
    </source>
</evidence>
<gene>
    <name evidence="5" type="ORF">N0A02_01435</name>
</gene>
<dbReference type="Proteomes" id="UP001469089">
    <property type="component" value="Unassembled WGS sequence"/>
</dbReference>
<evidence type="ECO:0000256" key="1">
    <source>
        <dbReference type="ARBA" id="ARBA00008361"/>
    </source>
</evidence>
<dbReference type="GO" id="GO:0008168">
    <property type="term" value="F:methyltransferase activity"/>
    <property type="evidence" value="ECO:0007669"/>
    <property type="project" value="UniProtKB-KW"/>
</dbReference>
<keyword evidence="2 5" id="KW-0489">Methyltransferase</keyword>
<dbReference type="PANTHER" id="PTHR44942">
    <property type="entry name" value="METHYLTRANSF_11 DOMAIN-CONTAINING PROTEIN"/>
    <property type="match status" value="1"/>
</dbReference>